<feature type="compositionally biased region" description="Acidic residues" evidence="1">
    <location>
        <begin position="85"/>
        <end position="96"/>
    </location>
</feature>
<evidence type="ECO:0000313" key="4">
    <source>
        <dbReference type="Proteomes" id="UP001140091"/>
    </source>
</evidence>
<protein>
    <submittedName>
        <fullName evidence="3">Uncharacterized protein</fullName>
    </submittedName>
</protein>
<dbReference type="Proteomes" id="UP001140091">
    <property type="component" value="Unassembled WGS sequence"/>
</dbReference>
<evidence type="ECO:0000256" key="2">
    <source>
        <dbReference type="SAM" id="Phobius"/>
    </source>
</evidence>
<reference evidence="3" key="1">
    <citation type="submission" date="2022-06" db="EMBL/GenBank/DDBJ databases">
        <title>Genome Sequence of Candolleomyces eurysporus.</title>
        <authorList>
            <person name="Buettner E."/>
        </authorList>
    </citation>
    <scope>NUCLEOTIDE SEQUENCE</scope>
    <source>
        <strain evidence="3">VTCC 930004</strain>
    </source>
</reference>
<feature type="transmembrane region" description="Helical" evidence="2">
    <location>
        <begin position="51"/>
        <end position="77"/>
    </location>
</feature>
<name>A0A9W8MJA0_9AGAR</name>
<feature type="region of interest" description="Disordered" evidence="1">
    <location>
        <begin position="80"/>
        <end position="103"/>
    </location>
</feature>
<evidence type="ECO:0000256" key="1">
    <source>
        <dbReference type="SAM" id="MobiDB-lite"/>
    </source>
</evidence>
<organism evidence="3 4">
    <name type="scientific">Candolleomyces eurysporus</name>
    <dbReference type="NCBI Taxonomy" id="2828524"/>
    <lineage>
        <taxon>Eukaryota</taxon>
        <taxon>Fungi</taxon>
        <taxon>Dikarya</taxon>
        <taxon>Basidiomycota</taxon>
        <taxon>Agaricomycotina</taxon>
        <taxon>Agaricomycetes</taxon>
        <taxon>Agaricomycetidae</taxon>
        <taxon>Agaricales</taxon>
        <taxon>Agaricineae</taxon>
        <taxon>Psathyrellaceae</taxon>
        <taxon>Candolleomyces</taxon>
    </lineage>
</organism>
<dbReference type="AlphaFoldDB" id="A0A9W8MJA0"/>
<accession>A0A9W8MJA0</accession>
<feature type="non-terminal residue" evidence="3">
    <location>
        <position position="103"/>
    </location>
</feature>
<gene>
    <name evidence="3" type="ORF">H1R20_g6511</name>
</gene>
<keyword evidence="4" id="KW-1185">Reference proteome</keyword>
<comment type="caution">
    <text evidence="3">The sequence shown here is derived from an EMBL/GenBank/DDBJ whole genome shotgun (WGS) entry which is preliminary data.</text>
</comment>
<keyword evidence="2" id="KW-0472">Membrane</keyword>
<evidence type="ECO:0000313" key="3">
    <source>
        <dbReference type="EMBL" id="KAJ2930594.1"/>
    </source>
</evidence>
<proteinExistence type="predicted"/>
<feature type="region of interest" description="Disordered" evidence="1">
    <location>
        <begin position="1"/>
        <end position="23"/>
    </location>
</feature>
<sequence>MKIRENNSPASTTPNGKNIKQGTVGSNKALEVAGINTDKLEDKTSALVDRFGLLSLVAAVNLAIVALADIVVSTVFLTTRGSSGEEGEGGGGDEGEDANKHGG</sequence>
<dbReference type="EMBL" id="JANBPK010000829">
    <property type="protein sequence ID" value="KAJ2930594.1"/>
    <property type="molecule type" value="Genomic_DNA"/>
</dbReference>
<keyword evidence="2" id="KW-1133">Transmembrane helix</keyword>
<keyword evidence="2" id="KW-0812">Transmembrane</keyword>